<dbReference type="EMBL" id="QRTW01000018">
    <property type="protein sequence ID" value="RGR12151.1"/>
    <property type="molecule type" value="Genomic_DNA"/>
</dbReference>
<gene>
    <name evidence="3" type="ORF">DW668_06750</name>
    <name evidence="2" type="ORF">DW853_05615</name>
    <name evidence="1" type="ORF">DWY65_10930</name>
    <name evidence="4" type="ORF">DWZ78_07650</name>
</gene>
<protein>
    <submittedName>
        <fullName evidence="4">Uncharacterized protein</fullName>
    </submittedName>
</protein>
<dbReference type="AlphaFoldDB" id="A0A415PWM9"/>
<dbReference type="EMBL" id="QRHJ01000014">
    <property type="protein sequence ID" value="RHF76323.1"/>
    <property type="molecule type" value="Genomic_DNA"/>
</dbReference>
<dbReference type="Proteomes" id="UP000283310">
    <property type="component" value="Unassembled WGS sequence"/>
</dbReference>
<reference evidence="5 6" key="1">
    <citation type="submission" date="2018-08" db="EMBL/GenBank/DDBJ databases">
        <title>A genome reference for cultivated species of the human gut microbiota.</title>
        <authorList>
            <person name="Zou Y."/>
            <person name="Xue W."/>
            <person name="Luo G."/>
        </authorList>
    </citation>
    <scope>NUCLEOTIDE SEQUENCE [LARGE SCALE GENOMIC DNA]</scope>
    <source>
        <strain evidence="1 5">AF26-20BH</strain>
        <strain evidence="4 7">AF35-20</strain>
        <strain evidence="3 6">AM25-16</strain>
        <strain evidence="2 8">AM36-9BH</strain>
    </source>
</reference>
<dbReference type="Proteomes" id="UP000283762">
    <property type="component" value="Unassembled WGS sequence"/>
</dbReference>
<evidence type="ECO:0000313" key="1">
    <source>
        <dbReference type="EMBL" id="RGR12151.1"/>
    </source>
</evidence>
<dbReference type="EMBL" id="QRPN01000006">
    <property type="protein sequence ID" value="RHM19315.1"/>
    <property type="molecule type" value="Genomic_DNA"/>
</dbReference>
<name>A0A415PWM9_BACSE</name>
<comment type="caution">
    <text evidence="4">The sequence shown here is derived from an EMBL/GenBank/DDBJ whole genome shotgun (WGS) entry which is preliminary data.</text>
</comment>
<evidence type="ECO:0000313" key="4">
    <source>
        <dbReference type="EMBL" id="RHM19315.1"/>
    </source>
</evidence>
<evidence type="ECO:0000313" key="6">
    <source>
        <dbReference type="Proteomes" id="UP000283762"/>
    </source>
</evidence>
<accession>A0A415PWM9</accession>
<evidence type="ECO:0000313" key="3">
    <source>
        <dbReference type="EMBL" id="RHF76323.1"/>
    </source>
</evidence>
<dbReference type="Proteomes" id="UP000284604">
    <property type="component" value="Unassembled WGS sequence"/>
</dbReference>
<proteinExistence type="predicted"/>
<evidence type="ECO:0000313" key="5">
    <source>
        <dbReference type="Proteomes" id="UP000283310"/>
    </source>
</evidence>
<organism evidence="4 7">
    <name type="scientific">Bacteroides stercoris</name>
    <dbReference type="NCBI Taxonomy" id="46506"/>
    <lineage>
        <taxon>Bacteria</taxon>
        <taxon>Pseudomonadati</taxon>
        <taxon>Bacteroidota</taxon>
        <taxon>Bacteroidia</taxon>
        <taxon>Bacteroidales</taxon>
        <taxon>Bacteroidaceae</taxon>
        <taxon>Bacteroides</taxon>
    </lineage>
</organism>
<evidence type="ECO:0000313" key="7">
    <source>
        <dbReference type="Proteomes" id="UP000284604"/>
    </source>
</evidence>
<dbReference type="EMBL" id="QSHQ01000007">
    <property type="protein sequence ID" value="RHC32144.1"/>
    <property type="molecule type" value="Genomic_DNA"/>
</dbReference>
<dbReference type="Proteomes" id="UP000285305">
    <property type="component" value="Unassembled WGS sequence"/>
</dbReference>
<evidence type="ECO:0000313" key="2">
    <source>
        <dbReference type="EMBL" id="RHC32144.1"/>
    </source>
</evidence>
<evidence type="ECO:0000313" key="8">
    <source>
        <dbReference type="Proteomes" id="UP000285305"/>
    </source>
</evidence>
<sequence>MKIYASKRDKICILIIFNDIGEAKISGSEYFCFLNKKEIYEKIAERDNTIAFDVCSAGTGVLYE</sequence>